<dbReference type="InterPro" id="IPR005467">
    <property type="entry name" value="His_kinase_dom"/>
</dbReference>
<dbReference type="CDD" id="cd06225">
    <property type="entry name" value="HAMP"/>
    <property type="match status" value="1"/>
</dbReference>
<dbReference type="PANTHER" id="PTHR44936:SF5">
    <property type="entry name" value="SENSOR HISTIDINE KINASE ENVZ"/>
    <property type="match status" value="1"/>
</dbReference>
<dbReference type="Pfam" id="PF00672">
    <property type="entry name" value="HAMP"/>
    <property type="match status" value="1"/>
</dbReference>
<dbReference type="InterPro" id="IPR036097">
    <property type="entry name" value="HisK_dim/P_sf"/>
</dbReference>
<keyword evidence="6" id="KW-0597">Phosphoprotein</keyword>
<keyword evidence="14 15" id="KW-0472">Membrane</keyword>
<evidence type="ECO:0000256" key="2">
    <source>
        <dbReference type="ARBA" id="ARBA00004429"/>
    </source>
</evidence>
<organism evidence="18">
    <name type="scientific">hydrothermal vent metagenome</name>
    <dbReference type="NCBI Taxonomy" id="652676"/>
    <lineage>
        <taxon>unclassified sequences</taxon>
        <taxon>metagenomes</taxon>
        <taxon>ecological metagenomes</taxon>
    </lineage>
</organism>
<dbReference type="InterPro" id="IPR003661">
    <property type="entry name" value="HisK_dim/P_dom"/>
</dbReference>
<name>A0A3B0UAH2_9ZZZZ</name>
<evidence type="ECO:0000256" key="14">
    <source>
        <dbReference type="ARBA" id="ARBA00023136"/>
    </source>
</evidence>
<dbReference type="InterPro" id="IPR003660">
    <property type="entry name" value="HAMP_dom"/>
</dbReference>
<dbReference type="GO" id="GO:0000155">
    <property type="term" value="F:phosphorelay sensor kinase activity"/>
    <property type="evidence" value="ECO:0007669"/>
    <property type="project" value="InterPro"/>
</dbReference>
<gene>
    <name evidence="18" type="ORF">MNBD_ALPHA12-175</name>
</gene>
<keyword evidence="9" id="KW-0547">Nucleotide-binding</keyword>
<dbReference type="Gene3D" id="3.30.565.10">
    <property type="entry name" value="Histidine kinase-like ATPase, C-terminal domain"/>
    <property type="match status" value="1"/>
</dbReference>
<dbReference type="PANTHER" id="PTHR44936">
    <property type="entry name" value="SENSOR PROTEIN CREC"/>
    <property type="match status" value="1"/>
</dbReference>
<evidence type="ECO:0000256" key="9">
    <source>
        <dbReference type="ARBA" id="ARBA00022741"/>
    </source>
</evidence>
<keyword evidence="12 15" id="KW-1133">Transmembrane helix</keyword>
<comment type="subcellular location">
    <subcellularLocation>
        <location evidence="2">Cell inner membrane</location>
        <topology evidence="2">Multi-pass membrane protein</topology>
    </subcellularLocation>
</comment>
<dbReference type="CDD" id="cd00075">
    <property type="entry name" value="HATPase"/>
    <property type="match status" value="1"/>
</dbReference>
<evidence type="ECO:0000256" key="7">
    <source>
        <dbReference type="ARBA" id="ARBA00022679"/>
    </source>
</evidence>
<dbReference type="SMART" id="SM00387">
    <property type="entry name" value="HATPase_c"/>
    <property type="match status" value="1"/>
</dbReference>
<evidence type="ECO:0000256" key="6">
    <source>
        <dbReference type="ARBA" id="ARBA00022553"/>
    </source>
</evidence>
<keyword evidence="7" id="KW-0808">Transferase</keyword>
<evidence type="ECO:0000256" key="13">
    <source>
        <dbReference type="ARBA" id="ARBA00023012"/>
    </source>
</evidence>
<reference evidence="18" key="1">
    <citation type="submission" date="2018-06" db="EMBL/GenBank/DDBJ databases">
        <authorList>
            <person name="Zhirakovskaya E."/>
        </authorList>
    </citation>
    <scope>NUCLEOTIDE SEQUENCE</scope>
</reference>
<evidence type="ECO:0000256" key="11">
    <source>
        <dbReference type="ARBA" id="ARBA00022840"/>
    </source>
</evidence>
<evidence type="ECO:0000259" key="16">
    <source>
        <dbReference type="PROSITE" id="PS50109"/>
    </source>
</evidence>
<keyword evidence="4" id="KW-1003">Cell membrane</keyword>
<accession>A0A3B0UAH2</accession>
<comment type="catalytic activity">
    <reaction evidence="1">
        <text>ATP + protein L-histidine = ADP + protein N-phospho-L-histidine.</text>
        <dbReference type="EC" id="2.7.13.3"/>
    </reaction>
</comment>
<dbReference type="EMBL" id="UOEO01000173">
    <property type="protein sequence ID" value="VAW21549.1"/>
    <property type="molecule type" value="Genomic_DNA"/>
</dbReference>
<dbReference type="SMART" id="SM00304">
    <property type="entry name" value="HAMP"/>
    <property type="match status" value="1"/>
</dbReference>
<dbReference type="GO" id="GO:0005886">
    <property type="term" value="C:plasma membrane"/>
    <property type="evidence" value="ECO:0007669"/>
    <property type="project" value="UniProtKB-SubCell"/>
</dbReference>
<dbReference type="AlphaFoldDB" id="A0A3B0UAH2"/>
<evidence type="ECO:0000256" key="4">
    <source>
        <dbReference type="ARBA" id="ARBA00022475"/>
    </source>
</evidence>
<evidence type="ECO:0000256" key="1">
    <source>
        <dbReference type="ARBA" id="ARBA00000085"/>
    </source>
</evidence>
<dbReference type="CDD" id="cd00082">
    <property type="entry name" value="HisKA"/>
    <property type="match status" value="1"/>
</dbReference>
<evidence type="ECO:0000256" key="12">
    <source>
        <dbReference type="ARBA" id="ARBA00022989"/>
    </source>
</evidence>
<evidence type="ECO:0000256" key="8">
    <source>
        <dbReference type="ARBA" id="ARBA00022692"/>
    </source>
</evidence>
<evidence type="ECO:0000259" key="17">
    <source>
        <dbReference type="PROSITE" id="PS50885"/>
    </source>
</evidence>
<dbReference type="Pfam" id="PF02518">
    <property type="entry name" value="HATPase_c"/>
    <property type="match status" value="1"/>
</dbReference>
<dbReference type="EC" id="2.7.13.3" evidence="3"/>
<dbReference type="InterPro" id="IPR050980">
    <property type="entry name" value="2C_sensor_his_kinase"/>
</dbReference>
<dbReference type="GO" id="GO:0005524">
    <property type="term" value="F:ATP binding"/>
    <property type="evidence" value="ECO:0007669"/>
    <property type="project" value="UniProtKB-KW"/>
</dbReference>
<dbReference type="PRINTS" id="PR00344">
    <property type="entry name" value="BCTRLSENSOR"/>
</dbReference>
<dbReference type="SUPFAM" id="SSF55874">
    <property type="entry name" value="ATPase domain of HSP90 chaperone/DNA topoisomerase II/histidine kinase"/>
    <property type="match status" value="1"/>
</dbReference>
<dbReference type="InterPro" id="IPR004358">
    <property type="entry name" value="Sig_transdc_His_kin-like_C"/>
</dbReference>
<evidence type="ECO:0000256" key="5">
    <source>
        <dbReference type="ARBA" id="ARBA00022519"/>
    </source>
</evidence>
<evidence type="ECO:0000256" key="15">
    <source>
        <dbReference type="SAM" id="Phobius"/>
    </source>
</evidence>
<sequence length="483" mass="52555">MRWLPATLSSRTTLVLLTGLIVSNLVGLLIYTGERSMAVHNVAGEGIAERIAAVTRTISGLSPADRNEIACAQSGAGFAVILTPKALIDASDNSGSTRQIFSTLSELLGQPDPARLLLSNVRTSSEAAILATFARALGQCRTPMGQMHKMTREMSAMAAPVSAVGMMQGWNDKSLFKVSYQLADGSWLDFLTIPPEISQAWSPRFLLAFVVMTIVVSALSVWAVRRSTEPLARFARASERLGRDMNSPDMPEDGPREVNRAARAFNDMQKRLRRLINDRTQMLAAVSHDLRTPVTRLRLRAEFIEDGEQRKKMLNDLAQMEAMITATLSFARLDSSDEPRKNLDLAGLVQSVCDDAAELGHDVTYNGPLGVSFYGRPLALRRVFDNLVDNAFKYGKCARVTLAQKPDHIVVTIKDDGPGIPLSDIENVFDPFHRVETSRNRATGGVGLGLAVVRSIIRGHGGEVTLSNLENGGLCATITLPLS</sequence>
<keyword evidence="8 15" id="KW-0812">Transmembrane</keyword>
<evidence type="ECO:0000256" key="10">
    <source>
        <dbReference type="ARBA" id="ARBA00022777"/>
    </source>
</evidence>
<feature type="domain" description="HAMP" evidence="17">
    <location>
        <begin position="225"/>
        <end position="277"/>
    </location>
</feature>
<dbReference type="Pfam" id="PF00512">
    <property type="entry name" value="HisKA"/>
    <property type="match status" value="1"/>
</dbReference>
<keyword evidence="10" id="KW-0418">Kinase</keyword>
<protein>
    <recommendedName>
        <fullName evidence="3">histidine kinase</fullName>
        <ecNumber evidence="3">2.7.13.3</ecNumber>
    </recommendedName>
</protein>
<evidence type="ECO:0000313" key="18">
    <source>
        <dbReference type="EMBL" id="VAW21549.1"/>
    </source>
</evidence>
<dbReference type="SUPFAM" id="SSF47384">
    <property type="entry name" value="Homodimeric domain of signal transducing histidine kinase"/>
    <property type="match status" value="1"/>
</dbReference>
<evidence type="ECO:0000256" key="3">
    <source>
        <dbReference type="ARBA" id="ARBA00012438"/>
    </source>
</evidence>
<dbReference type="InterPro" id="IPR003594">
    <property type="entry name" value="HATPase_dom"/>
</dbReference>
<dbReference type="Gene3D" id="1.10.287.130">
    <property type="match status" value="1"/>
</dbReference>
<feature type="transmembrane region" description="Helical" evidence="15">
    <location>
        <begin position="205"/>
        <end position="224"/>
    </location>
</feature>
<keyword evidence="5" id="KW-0997">Cell inner membrane</keyword>
<keyword evidence="13" id="KW-0902">Two-component regulatory system</keyword>
<feature type="transmembrane region" description="Helical" evidence="15">
    <location>
        <begin position="12"/>
        <end position="31"/>
    </location>
</feature>
<keyword evidence="11" id="KW-0067">ATP-binding</keyword>
<dbReference type="SMART" id="SM00388">
    <property type="entry name" value="HisKA"/>
    <property type="match status" value="1"/>
</dbReference>
<dbReference type="InterPro" id="IPR036890">
    <property type="entry name" value="HATPase_C_sf"/>
</dbReference>
<dbReference type="PROSITE" id="PS50885">
    <property type="entry name" value="HAMP"/>
    <property type="match status" value="1"/>
</dbReference>
<feature type="domain" description="Histidine kinase" evidence="16">
    <location>
        <begin position="285"/>
        <end position="483"/>
    </location>
</feature>
<dbReference type="PROSITE" id="PS50109">
    <property type="entry name" value="HIS_KIN"/>
    <property type="match status" value="1"/>
</dbReference>
<proteinExistence type="predicted"/>